<evidence type="ECO:0000256" key="1">
    <source>
        <dbReference type="ARBA" id="ARBA00022448"/>
    </source>
</evidence>
<dbReference type="EMBL" id="CP000493">
    <property type="protein sequence ID" value="ABM80665.1"/>
    <property type="molecule type" value="Genomic_DNA"/>
</dbReference>
<evidence type="ECO:0000313" key="8">
    <source>
        <dbReference type="EMBL" id="ABM80665.1"/>
    </source>
</evidence>
<evidence type="ECO:0000256" key="2">
    <source>
        <dbReference type="ARBA" id="ARBA00038307"/>
    </source>
</evidence>
<comment type="similarity">
    <text evidence="2">Belongs to the ABC transporter superfamily. Sulfate/tungstate importer (TC 3.A.1.6) family.</text>
</comment>
<feature type="domain" description="ABC transporter" evidence="7">
    <location>
        <begin position="4"/>
        <end position="38"/>
    </location>
</feature>
<dbReference type="PANTHER" id="PTHR42781:SF4">
    <property type="entry name" value="SPERMIDINE_PUTRESCINE IMPORT ATP-BINDING PROTEIN POTA"/>
    <property type="match status" value="1"/>
</dbReference>
<gene>
    <name evidence="8" type="ordered locus">Hbut_0812</name>
</gene>
<dbReference type="Gene3D" id="3.40.50.300">
    <property type="entry name" value="P-loop containing nucleotide triphosphate hydrolases"/>
    <property type="match status" value="1"/>
</dbReference>
<dbReference type="HOGENOM" id="CLU_1346393_0_0_2"/>
<evidence type="ECO:0000259" key="7">
    <source>
        <dbReference type="Pfam" id="PF00005"/>
    </source>
</evidence>
<organism evidence="8 9">
    <name type="scientific">Hyperthermus butylicus (strain DSM 5456 / JCM 9403 / PLM1-5)</name>
    <dbReference type="NCBI Taxonomy" id="415426"/>
    <lineage>
        <taxon>Archaea</taxon>
        <taxon>Thermoproteota</taxon>
        <taxon>Thermoprotei</taxon>
        <taxon>Desulfurococcales</taxon>
        <taxon>Pyrodictiaceae</taxon>
        <taxon>Hyperthermus</taxon>
    </lineage>
</organism>
<sequence length="203" mass="22473">MDVLNRKPGSLSGGQLQRAAIALALAMEPSLLLLDEPLSHLDRPLAEELRGVLRRLHRDYGITIVHVTHDQDEALALATRIAIMRSGKIIAFGEAPTIYYRPPSPEAARFLGHNLVDAHLLGQGEGVIAIPPEAIELGSGEYEATIASVEVERGRYTMRLLVNNTVELRAYVHPLRAKRLRPGTKTRFNIDWSLTITYPAETK</sequence>
<comment type="catalytic activity">
    <reaction evidence="6">
        <text>tungstate(in) + ATP + H2O = tungstate(out) + ADP + phosphate + H(+)</text>
        <dbReference type="Rhea" id="RHEA:35027"/>
        <dbReference type="ChEBI" id="CHEBI:15377"/>
        <dbReference type="ChEBI" id="CHEBI:15378"/>
        <dbReference type="ChEBI" id="CHEBI:30616"/>
        <dbReference type="ChEBI" id="CHEBI:43474"/>
        <dbReference type="ChEBI" id="CHEBI:46502"/>
        <dbReference type="ChEBI" id="CHEBI:456216"/>
        <dbReference type="EC" id="7.3.2.6"/>
    </reaction>
</comment>
<dbReference type="KEGG" id="hbu:Hbut_0812"/>
<accession>A2BL04</accession>
<dbReference type="PANTHER" id="PTHR42781">
    <property type="entry name" value="SPERMIDINE/PUTRESCINE IMPORT ATP-BINDING PROTEIN POTA"/>
    <property type="match status" value="1"/>
</dbReference>
<dbReference type="eggNOG" id="arCOG00175">
    <property type="taxonomic scope" value="Archaea"/>
</dbReference>
<dbReference type="Pfam" id="PF00005">
    <property type="entry name" value="ABC_tran"/>
    <property type="match status" value="1"/>
</dbReference>
<keyword evidence="1" id="KW-0813">Transport</keyword>
<dbReference type="EC" id="7.3.2.6" evidence="4"/>
<comment type="subunit">
    <text evidence="3">The complex is composed of two ATP-binding proteins (WtpC), two transmembrane proteins (WtpB) and a solute-binding protein (WtpA).</text>
</comment>
<dbReference type="STRING" id="415426.Hbut_0812"/>
<protein>
    <recommendedName>
        <fullName evidence="5">Molybdate/tungstate import ATP-binding protein WtpC</fullName>
        <ecNumber evidence="4">7.3.2.6</ecNumber>
    </recommendedName>
</protein>
<evidence type="ECO:0000256" key="3">
    <source>
        <dbReference type="ARBA" id="ARBA00038781"/>
    </source>
</evidence>
<proteinExistence type="inferred from homology"/>
<evidence type="ECO:0000313" key="9">
    <source>
        <dbReference type="Proteomes" id="UP000002593"/>
    </source>
</evidence>
<dbReference type="AlphaFoldDB" id="A2BL04"/>
<reference evidence="8 9" key="1">
    <citation type="journal article" date="2007" name="Archaea">
        <title>The genome of Hyperthermus butylicus: a sulfur-reducing, peptide fermenting, neutrophilic Crenarchaeote growing up to 108 degrees C.</title>
        <authorList>
            <person name="Brugger K."/>
            <person name="Chen L."/>
            <person name="Stark M."/>
            <person name="Zibat A."/>
            <person name="Redder P."/>
            <person name="Ruepp A."/>
            <person name="Awayez M."/>
            <person name="She Q."/>
            <person name="Garrett R.A."/>
            <person name="Klenk H.P."/>
        </authorList>
    </citation>
    <scope>NUCLEOTIDE SEQUENCE [LARGE SCALE GENOMIC DNA]</scope>
    <source>
        <strain evidence="9">DSM 5456 / JCM 9403 / PLM1-5</strain>
    </source>
</reference>
<dbReference type="InterPro" id="IPR027417">
    <property type="entry name" value="P-loop_NTPase"/>
</dbReference>
<name>A2BL04_HYPBU</name>
<dbReference type="GO" id="GO:0016887">
    <property type="term" value="F:ATP hydrolysis activity"/>
    <property type="evidence" value="ECO:0007669"/>
    <property type="project" value="InterPro"/>
</dbReference>
<dbReference type="InterPro" id="IPR050093">
    <property type="entry name" value="ABC_SmlMolc_Importer"/>
</dbReference>
<evidence type="ECO:0000256" key="6">
    <source>
        <dbReference type="ARBA" id="ARBA00047936"/>
    </source>
</evidence>
<dbReference type="GO" id="GO:1901238">
    <property type="term" value="F:ABC-type tungstate transporter activity"/>
    <property type="evidence" value="ECO:0007669"/>
    <property type="project" value="UniProtKB-EC"/>
</dbReference>
<dbReference type="InterPro" id="IPR003439">
    <property type="entry name" value="ABC_transporter-like_ATP-bd"/>
</dbReference>
<dbReference type="EnsemblBacteria" id="ABM80665">
    <property type="protein sequence ID" value="ABM80665"/>
    <property type="gene ID" value="Hbut_0812"/>
</dbReference>
<evidence type="ECO:0000256" key="5">
    <source>
        <dbReference type="ARBA" id="ARBA00041133"/>
    </source>
</evidence>
<keyword evidence="9" id="KW-1185">Reference proteome</keyword>
<evidence type="ECO:0000256" key="4">
    <source>
        <dbReference type="ARBA" id="ARBA00039025"/>
    </source>
</evidence>
<dbReference type="GO" id="GO:0005524">
    <property type="term" value="F:ATP binding"/>
    <property type="evidence" value="ECO:0007669"/>
    <property type="project" value="InterPro"/>
</dbReference>
<dbReference type="SUPFAM" id="SSF52540">
    <property type="entry name" value="P-loop containing nucleoside triphosphate hydrolases"/>
    <property type="match status" value="1"/>
</dbReference>
<dbReference type="Proteomes" id="UP000002593">
    <property type="component" value="Chromosome"/>
</dbReference>